<dbReference type="InterPro" id="IPR019757">
    <property type="entry name" value="Pept_S26A_signal_pept_1_Lys-AS"/>
</dbReference>
<dbReference type="GO" id="GO:0004252">
    <property type="term" value="F:serine-type endopeptidase activity"/>
    <property type="evidence" value="ECO:0007669"/>
    <property type="project" value="InterPro"/>
</dbReference>
<evidence type="ECO:0000256" key="4">
    <source>
        <dbReference type="ARBA" id="ARBA00013208"/>
    </source>
</evidence>
<dbReference type="PROSITE" id="PS00761">
    <property type="entry name" value="SPASE_I_3"/>
    <property type="match status" value="1"/>
</dbReference>
<evidence type="ECO:0000256" key="5">
    <source>
        <dbReference type="ARBA" id="ARBA00022801"/>
    </source>
</evidence>
<dbReference type="Pfam" id="PF10502">
    <property type="entry name" value="Peptidase_S26"/>
    <property type="match status" value="1"/>
</dbReference>
<gene>
    <name evidence="10" type="primary">lepB</name>
    <name evidence="10" type="ORF">F4162_00360</name>
</gene>
<dbReference type="InterPro" id="IPR019533">
    <property type="entry name" value="Peptidase_S26"/>
</dbReference>
<comment type="caution">
    <text evidence="10">The sequence shown here is derived from an EMBL/GenBank/DDBJ whole genome shotgun (WGS) entry which is preliminary data.</text>
</comment>
<keyword evidence="5 7" id="KW-0378">Hydrolase</keyword>
<evidence type="ECO:0000259" key="9">
    <source>
        <dbReference type="Pfam" id="PF10502"/>
    </source>
</evidence>
<dbReference type="SUPFAM" id="SSF51306">
    <property type="entry name" value="LexA/Signal peptidase"/>
    <property type="match status" value="1"/>
</dbReference>
<evidence type="ECO:0000256" key="8">
    <source>
        <dbReference type="SAM" id="MobiDB-lite"/>
    </source>
</evidence>
<reference evidence="10" key="1">
    <citation type="submission" date="2019-09" db="EMBL/GenBank/DDBJ databases">
        <title>Characterisation of the sponge microbiome using genome-centric metagenomics.</title>
        <authorList>
            <person name="Engelberts J.P."/>
            <person name="Robbins S.J."/>
            <person name="De Goeij J.M."/>
            <person name="Aranda M."/>
            <person name="Bell S.C."/>
            <person name="Webster N.S."/>
        </authorList>
    </citation>
    <scope>NUCLEOTIDE SEQUENCE</scope>
    <source>
        <strain evidence="10">SB0676_bin_10</strain>
    </source>
</reference>
<feature type="domain" description="Peptidase S26" evidence="9">
    <location>
        <begin position="77"/>
        <end position="261"/>
    </location>
</feature>
<dbReference type="GO" id="GO:0005886">
    <property type="term" value="C:plasma membrane"/>
    <property type="evidence" value="ECO:0007669"/>
    <property type="project" value="UniProtKB-SubCell"/>
</dbReference>
<dbReference type="GO" id="GO:0009003">
    <property type="term" value="F:signal peptidase activity"/>
    <property type="evidence" value="ECO:0007669"/>
    <property type="project" value="UniProtKB-EC"/>
</dbReference>
<dbReference type="CDD" id="cd06530">
    <property type="entry name" value="S26_SPase_I"/>
    <property type="match status" value="1"/>
</dbReference>
<dbReference type="PANTHER" id="PTHR43390">
    <property type="entry name" value="SIGNAL PEPTIDASE I"/>
    <property type="match status" value="1"/>
</dbReference>
<dbReference type="InterPro" id="IPR036286">
    <property type="entry name" value="LexA/Signal_pep-like_sf"/>
</dbReference>
<keyword evidence="7" id="KW-1133">Transmembrane helix</keyword>
<dbReference type="InterPro" id="IPR000223">
    <property type="entry name" value="Pept_S26A_signal_pept_1"/>
</dbReference>
<dbReference type="EMBL" id="VYDO01000015">
    <property type="protein sequence ID" value="MYG37496.1"/>
    <property type="molecule type" value="Genomic_DNA"/>
</dbReference>
<keyword evidence="7" id="KW-0645">Protease</keyword>
<feature type="compositionally biased region" description="Basic and acidic residues" evidence="8">
    <location>
        <begin position="30"/>
        <end position="39"/>
    </location>
</feature>
<evidence type="ECO:0000256" key="1">
    <source>
        <dbReference type="ARBA" id="ARBA00000677"/>
    </source>
</evidence>
<comment type="similarity">
    <text evidence="3 7">Belongs to the peptidase S26 family.</text>
</comment>
<dbReference type="NCBIfam" id="TIGR02227">
    <property type="entry name" value="sigpep_I_bact"/>
    <property type="match status" value="1"/>
</dbReference>
<comment type="subcellular location">
    <subcellularLocation>
        <location evidence="2">Cell membrane</location>
        <topology evidence="2">Single-pass type II membrane protein</topology>
    </subcellularLocation>
    <subcellularLocation>
        <location evidence="7">Membrane</location>
        <topology evidence="7">Single-pass type II membrane protein</topology>
    </subcellularLocation>
</comment>
<dbReference type="InterPro" id="IPR019758">
    <property type="entry name" value="Pept_S26A_signal_pept_1_CS"/>
</dbReference>
<proteinExistence type="inferred from homology"/>
<feature type="active site" evidence="6">
    <location>
        <position position="174"/>
    </location>
</feature>
<dbReference type="GO" id="GO:0006465">
    <property type="term" value="P:signal peptide processing"/>
    <property type="evidence" value="ECO:0007669"/>
    <property type="project" value="InterPro"/>
</dbReference>
<dbReference type="EC" id="3.4.21.89" evidence="4 7"/>
<keyword evidence="7" id="KW-0472">Membrane</keyword>
<accession>A0A6B1F6U3</accession>
<evidence type="ECO:0000256" key="2">
    <source>
        <dbReference type="ARBA" id="ARBA00004401"/>
    </source>
</evidence>
<dbReference type="PANTHER" id="PTHR43390:SF1">
    <property type="entry name" value="CHLOROPLAST PROCESSING PEPTIDASE"/>
    <property type="match status" value="1"/>
</dbReference>
<feature type="active site" evidence="6">
    <location>
        <position position="100"/>
    </location>
</feature>
<dbReference type="AlphaFoldDB" id="A0A6B1F6U3"/>
<evidence type="ECO:0000256" key="6">
    <source>
        <dbReference type="PIRSR" id="PIRSR600223-1"/>
    </source>
</evidence>
<sequence length="286" mass="31332">MNAEQPSDRPTLAGQNPQPTHDPDAAPADGESHGQEQEDVDNRAAVLQDLHNTSATGSSRWSRLGAGLLSVLASPSVLVLASFITLRTLVVEARFIPTESMLPALQVDDRLLVDKLSYLFRTPERGEIVVFHSPYRFSPIGHGVSDPFRGQCALTALPGLARVFQHPKCDAYIKRVVALPGERVEVDPRGQVWINGERLREPYVDRTCDDLEPLCQQPLSAQVPPDHVLVLGDNRPNSQDGRFWGFLPTDQVIGRAWLRFWPLETSGPLPPGYGTGTLSGLGQPTP</sequence>
<name>A0A6B1F6U3_9SYNE</name>
<evidence type="ECO:0000256" key="7">
    <source>
        <dbReference type="RuleBase" id="RU362042"/>
    </source>
</evidence>
<comment type="catalytic activity">
    <reaction evidence="1 7">
        <text>Cleavage of hydrophobic, N-terminal signal or leader sequences from secreted and periplasmic proteins.</text>
        <dbReference type="EC" id="3.4.21.89"/>
    </reaction>
</comment>
<feature type="transmembrane region" description="Helical" evidence="7">
    <location>
        <begin position="64"/>
        <end position="86"/>
    </location>
</feature>
<protein>
    <recommendedName>
        <fullName evidence="4 7">Signal peptidase I</fullName>
        <ecNumber evidence="4 7">3.4.21.89</ecNumber>
    </recommendedName>
</protein>
<dbReference type="PROSITE" id="PS00760">
    <property type="entry name" value="SPASE_I_2"/>
    <property type="match status" value="1"/>
</dbReference>
<dbReference type="Gene3D" id="2.10.109.10">
    <property type="entry name" value="Umud Fragment, subunit A"/>
    <property type="match status" value="1"/>
</dbReference>
<organism evidence="10">
    <name type="scientific">Synechococcus sp. SB0676_bin_10</name>
    <dbReference type="NCBI Taxonomy" id="2604869"/>
    <lineage>
        <taxon>Bacteria</taxon>
        <taxon>Bacillati</taxon>
        <taxon>Cyanobacteriota</taxon>
        <taxon>Cyanophyceae</taxon>
        <taxon>Synechococcales</taxon>
        <taxon>Synechococcaceae</taxon>
        <taxon>Synechococcus</taxon>
    </lineage>
</organism>
<evidence type="ECO:0000313" key="10">
    <source>
        <dbReference type="EMBL" id="MYG37496.1"/>
    </source>
</evidence>
<evidence type="ECO:0000256" key="3">
    <source>
        <dbReference type="ARBA" id="ARBA00009370"/>
    </source>
</evidence>
<keyword evidence="7" id="KW-0812">Transmembrane</keyword>
<feature type="region of interest" description="Disordered" evidence="8">
    <location>
        <begin position="1"/>
        <end position="39"/>
    </location>
</feature>
<dbReference type="PRINTS" id="PR00727">
    <property type="entry name" value="LEADERPTASE"/>
</dbReference>